<dbReference type="OrthoDB" id="3376896at2"/>
<sequence length="179" mass="20103">MMIPDTKDWTWVLERPCTECGLDTPSVDFERIPGMVRANAASWTGLLAGDPTALRERPRPEVWSALEYACHVRDVFRRCDARLARMLTEDTPLFANWDQDATAVEERYGEQDPTTVSVELAAAAEQFARSLEAAPDAARPRAGVRSDGARFTVESFARYVLHDPVHHRYDVTGEQHQGS</sequence>
<comment type="caution">
    <text evidence="2">The sequence shown here is derived from an EMBL/GenBank/DDBJ whole genome shotgun (WGS) entry which is preliminary data.</text>
</comment>
<dbReference type="SUPFAM" id="SSF109854">
    <property type="entry name" value="DinB/YfiT-like putative metalloenzymes"/>
    <property type="match status" value="1"/>
</dbReference>
<dbReference type="STRING" id="2064.TR51_24345"/>
<dbReference type="Pfam" id="PF12867">
    <property type="entry name" value="DinB_2"/>
    <property type="match status" value="1"/>
</dbReference>
<dbReference type="Gene3D" id="1.20.120.450">
    <property type="entry name" value="dinb family like domain"/>
    <property type="match status" value="1"/>
</dbReference>
<dbReference type="GO" id="GO:0032259">
    <property type="term" value="P:methylation"/>
    <property type="evidence" value="ECO:0007669"/>
    <property type="project" value="UniProtKB-KW"/>
</dbReference>
<keyword evidence="2" id="KW-0808">Transferase</keyword>
<gene>
    <name evidence="2" type="ORF">TR51_24345</name>
</gene>
<dbReference type="RefSeq" id="WP_043916399.1">
    <property type="nucleotide sequence ID" value="NZ_JXZB01000004.1"/>
</dbReference>
<dbReference type="InterPro" id="IPR024775">
    <property type="entry name" value="DinB-like"/>
</dbReference>
<reference evidence="2 3" key="1">
    <citation type="submission" date="2015-02" db="EMBL/GenBank/DDBJ databases">
        <title>Draft genome sequence of Kitasatospora griseola MF730-N6, a bafilomycin, terpentecin and satosporin producer.</title>
        <authorList>
            <person name="Arens J.C."/>
            <person name="Haltli B."/>
            <person name="Kerr R.G."/>
        </authorList>
    </citation>
    <scope>NUCLEOTIDE SEQUENCE [LARGE SCALE GENOMIC DNA]</scope>
    <source>
        <strain evidence="2 3">MF730-N6</strain>
    </source>
</reference>
<keyword evidence="3" id="KW-1185">Reference proteome</keyword>
<dbReference type="PATRIC" id="fig|2064.6.peg.5205"/>
<organism evidence="2 3">
    <name type="scientific">Kitasatospora griseola</name>
    <name type="common">Streptomyces griseolosporeus</name>
    <dbReference type="NCBI Taxonomy" id="2064"/>
    <lineage>
        <taxon>Bacteria</taxon>
        <taxon>Bacillati</taxon>
        <taxon>Actinomycetota</taxon>
        <taxon>Actinomycetes</taxon>
        <taxon>Kitasatosporales</taxon>
        <taxon>Streptomycetaceae</taxon>
        <taxon>Kitasatospora</taxon>
    </lineage>
</organism>
<proteinExistence type="predicted"/>
<accession>A0A0D0NXI9</accession>
<dbReference type="GO" id="GO:0008168">
    <property type="term" value="F:methyltransferase activity"/>
    <property type="evidence" value="ECO:0007669"/>
    <property type="project" value="UniProtKB-KW"/>
</dbReference>
<dbReference type="EMBL" id="JXZB01000004">
    <property type="protein sequence ID" value="KIQ63966.1"/>
    <property type="molecule type" value="Genomic_DNA"/>
</dbReference>
<evidence type="ECO:0000313" key="3">
    <source>
        <dbReference type="Proteomes" id="UP000032066"/>
    </source>
</evidence>
<keyword evidence="2" id="KW-0489">Methyltransferase</keyword>
<dbReference type="InterPro" id="IPR034660">
    <property type="entry name" value="DinB/YfiT-like"/>
</dbReference>
<feature type="domain" description="DinB-like" evidence="1">
    <location>
        <begin position="50"/>
        <end position="168"/>
    </location>
</feature>
<dbReference type="AlphaFoldDB" id="A0A0D0NXI9"/>
<dbReference type="Proteomes" id="UP000032066">
    <property type="component" value="Unassembled WGS sequence"/>
</dbReference>
<name>A0A0D0NXI9_KITGR</name>
<protein>
    <submittedName>
        <fullName evidence="2">Methyltransferase type 12</fullName>
    </submittedName>
</protein>
<evidence type="ECO:0000313" key="2">
    <source>
        <dbReference type="EMBL" id="KIQ63966.1"/>
    </source>
</evidence>
<evidence type="ECO:0000259" key="1">
    <source>
        <dbReference type="Pfam" id="PF12867"/>
    </source>
</evidence>